<feature type="transmembrane region" description="Helical" evidence="6">
    <location>
        <begin position="209"/>
        <end position="230"/>
    </location>
</feature>
<dbReference type="PANTHER" id="PTHR10010:SF46">
    <property type="entry name" value="SODIUM-DEPENDENT PHOSPHATE TRANSPORT PROTEIN 2B"/>
    <property type="match status" value="1"/>
</dbReference>
<dbReference type="InterPro" id="IPR004633">
    <property type="entry name" value="NaPi_cotrn-rel/YqeW-like"/>
</dbReference>
<feature type="transmembrane region" description="Helical" evidence="6">
    <location>
        <begin position="242"/>
        <end position="267"/>
    </location>
</feature>
<dbReference type="Pfam" id="PF02690">
    <property type="entry name" value="Na_Pi_cotrans"/>
    <property type="match status" value="2"/>
</dbReference>
<dbReference type="GO" id="GO:0005886">
    <property type="term" value="C:plasma membrane"/>
    <property type="evidence" value="ECO:0007669"/>
    <property type="project" value="UniProtKB-SubCell"/>
</dbReference>
<dbReference type="AlphaFoldDB" id="A0A0Q9Y1Q8"/>
<dbReference type="NCBIfam" id="TIGR00704">
    <property type="entry name" value="NaPi_cotrn_rel"/>
    <property type="match status" value="1"/>
</dbReference>
<proteinExistence type="predicted"/>
<feature type="transmembrane region" description="Helical" evidence="6">
    <location>
        <begin position="45"/>
        <end position="74"/>
    </location>
</feature>
<name>A0A0Q9Y1Q8_9BACI</name>
<organism evidence="7 8">
    <name type="scientific">Lederbergia galactosidilytica</name>
    <dbReference type="NCBI Taxonomy" id="217031"/>
    <lineage>
        <taxon>Bacteria</taxon>
        <taxon>Bacillati</taxon>
        <taxon>Bacillota</taxon>
        <taxon>Bacilli</taxon>
        <taxon>Bacillales</taxon>
        <taxon>Bacillaceae</taxon>
        <taxon>Lederbergia</taxon>
    </lineage>
</organism>
<feature type="transmembrane region" description="Helical" evidence="6">
    <location>
        <begin position="170"/>
        <end position="197"/>
    </location>
</feature>
<feature type="transmembrane region" description="Helical" evidence="6">
    <location>
        <begin position="279"/>
        <end position="301"/>
    </location>
</feature>
<comment type="caution">
    <text evidence="7">The sequence shown here is derived from an EMBL/GenBank/DDBJ whole genome shotgun (WGS) entry which is preliminary data.</text>
</comment>
<evidence type="ECO:0000313" key="8">
    <source>
        <dbReference type="Proteomes" id="UP000053881"/>
    </source>
</evidence>
<dbReference type="NCBIfam" id="NF037997">
    <property type="entry name" value="Na_Pi_symport"/>
    <property type="match status" value="1"/>
</dbReference>
<gene>
    <name evidence="7" type="ORF">ACA29_05620</name>
</gene>
<evidence type="ECO:0000256" key="2">
    <source>
        <dbReference type="ARBA" id="ARBA00022475"/>
    </source>
</evidence>
<feature type="transmembrane region" description="Helical" evidence="6">
    <location>
        <begin position="130"/>
        <end position="149"/>
    </location>
</feature>
<evidence type="ECO:0000256" key="1">
    <source>
        <dbReference type="ARBA" id="ARBA00004651"/>
    </source>
</evidence>
<keyword evidence="2" id="KW-1003">Cell membrane</keyword>
<dbReference type="GO" id="GO:0005436">
    <property type="term" value="F:sodium:phosphate symporter activity"/>
    <property type="evidence" value="ECO:0007669"/>
    <property type="project" value="InterPro"/>
</dbReference>
<evidence type="ECO:0000256" key="6">
    <source>
        <dbReference type="SAM" id="Phobius"/>
    </source>
</evidence>
<dbReference type="InterPro" id="IPR003841">
    <property type="entry name" value="Na/Pi_transpt"/>
</dbReference>
<keyword evidence="5 6" id="KW-0472">Membrane</keyword>
<keyword evidence="4 6" id="KW-1133">Transmembrane helix</keyword>
<protein>
    <submittedName>
        <fullName evidence="7">Na/Pi cotransporter</fullName>
    </submittedName>
</protein>
<dbReference type="Proteomes" id="UP000053881">
    <property type="component" value="Unassembled WGS sequence"/>
</dbReference>
<evidence type="ECO:0000256" key="5">
    <source>
        <dbReference type="ARBA" id="ARBA00023136"/>
    </source>
</evidence>
<comment type="subcellular location">
    <subcellularLocation>
        <location evidence="1">Cell membrane</location>
        <topology evidence="1">Multi-pass membrane protein</topology>
    </subcellularLocation>
</comment>
<reference evidence="7 8" key="1">
    <citation type="submission" date="2015-06" db="EMBL/GenBank/DDBJ databases">
        <title>Genome sequencing project of Bacillus galactosidilyticus PL133.</title>
        <authorList>
            <person name="Gaiero J."/>
            <person name="Nicol R."/>
            <person name="Habash M."/>
        </authorList>
    </citation>
    <scope>NUCLEOTIDE SEQUENCE [LARGE SCALE GENOMIC DNA]</scope>
    <source>
        <strain evidence="7 8">PL133</strain>
    </source>
</reference>
<sequence>MLHIIFFALLASTFLLGMTWMRIGLFNLSGNRMENWLQKFTNSPFMGMLAGIGMTAILQSSSAVTVIAVGLVSARILTFPQTIGIILGTNIGTTITLEFFTFDLTKMVIPFIIIGIGLQFFKNIKFKSLSLIFLGIGIIFASMNGFELLAKSIEDVPLIQKLIHLMKDNIVISFITGTFLTALIQSSTVMTGIAMSFLNSGTFSLDTGIAIMIGANIGTCATALLASIGAGNEARLTAYAHIWLNLIGAIIFLPLISILGHASSIISDQPPTQLAHASVIYNAAVSLLFLPFAQMFGQYIIKLLMVNKIGISLGKWRLQNLFQVESPLLATFYRHLPLF</sequence>
<evidence type="ECO:0000313" key="7">
    <source>
        <dbReference type="EMBL" id="KRG14982.1"/>
    </source>
</evidence>
<evidence type="ECO:0000256" key="3">
    <source>
        <dbReference type="ARBA" id="ARBA00022692"/>
    </source>
</evidence>
<evidence type="ECO:0000256" key="4">
    <source>
        <dbReference type="ARBA" id="ARBA00022989"/>
    </source>
</evidence>
<feature type="transmembrane region" description="Helical" evidence="6">
    <location>
        <begin position="95"/>
        <end position="118"/>
    </location>
</feature>
<dbReference type="GO" id="GO:0044341">
    <property type="term" value="P:sodium-dependent phosphate transport"/>
    <property type="evidence" value="ECO:0007669"/>
    <property type="project" value="InterPro"/>
</dbReference>
<dbReference type="PANTHER" id="PTHR10010">
    <property type="entry name" value="SOLUTE CARRIER FAMILY 34 SODIUM PHOSPHATE , MEMBER 2-RELATED"/>
    <property type="match status" value="1"/>
</dbReference>
<dbReference type="EMBL" id="LGPB01000055">
    <property type="protein sequence ID" value="KRG14982.1"/>
    <property type="molecule type" value="Genomic_DNA"/>
</dbReference>
<keyword evidence="3 6" id="KW-0812">Transmembrane</keyword>
<accession>A0A0Q9Y1Q8</accession>